<dbReference type="Proteomes" id="UP001058120">
    <property type="component" value="Chromosome"/>
</dbReference>
<keyword evidence="3" id="KW-1185">Reference proteome</keyword>
<dbReference type="InterPro" id="IPR006528">
    <property type="entry name" value="Phage_head_morphogenesis_dom"/>
</dbReference>
<protein>
    <submittedName>
        <fullName evidence="2">Minor capsid protein</fullName>
    </submittedName>
</protein>
<accession>A0ABY5XZ49</accession>
<gene>
    <name evidence="2" type="ORF">JBF11_06815</name>
</gene>
<dbReference type="EMBL" id="CP065938">
    <property type="protein sequence ID" value="UWX05177.1"/>
    <property type="molecule type" value="Genomic_DNA"/>
</dbReference>
<evidence type="ECO:0000313" key="2">
    <source>
        <dbReference type="EMBL" id="UWX05177.1"/>
    </source>
</evidence>
<feature type="domain" description="Phage head morphogenesis" evidence="1">
    <location>
        <begin position="4"/>
        <end position="116"/>
    </location>
</feature>
<dbReference type="NCBIfam" id="TIGR01641">
    <property type="entry name" value="phageSPP1_gp7"/>
    <property type="match status" value="1"/>
</dbReference>
<organism evidence="2 3">
    <name type="scientific">Taurinivorans muris</name>
    <dbReference type="NCBI Taxonomy" id="2787751"/>
    <lineage>
        <taxon>Bacteria</taxon>
        <taxon>Pseudomonadati</taxon>
        <taxon>Thermodesulfobacteriota</taxon>
        <taxon>Desulfovibrionia</taxon>
        <taxon>Desulfovibrionales</taxon>
        <taxon>Desulfovibrionaceae</taxon>
        <taxon>Taurinivorans</taxon>
    </lineage>
</organism>
<evidence type="ECO:0000313" key="3">
    <source>
        <dbReference type="Proteomes" id="UP001058120"/>
    </source>
</evidence>
<name>A0ABY5XZ49_9BACT</name>
<proteinExistence type="predicted"/>
<dbReference type="RefSeq" id="WP_334314742.1">
    <property type="nucleotide sequence ID" value="NZ_CP065938.1"/>
</dbReference>
<evidence type="ECO:0000259" key="1">
    <source>
        <dbReference type="Pfam" id="PF04233"/>
    </source>
</evidence>
<dbReference type="Pfam" id="PF04233">
    <property type="entry name" value="Phage_Mu_F"/>
    <property type="match status" value="1"/>
</dbReference>
<sequence>MYFDQVQTVIMQAVKNGRDMEYIRKELTERFGVSERKAKIIARDQTNKAMQTISRARALETGITKARWVHIPGAKTSRETHKHFDGKPFDLNKGMYDKDVNKWVMPGELINCNCRFRLIVPSVKK</sequence>
<reference evidence="2" key="1">
    <citation type="submission" date="2020-12" db="EMBL/GenBank/DDBJ databases">
        <title>Taurinivorans muris gen. nov., sp. nov., fundamental and realized metabolic niche of a ubiquitous sulfidogenic bacterium in the murine intestine.</title>
        <authorList>
            <person name="Ye H."/>
            <person name="Hanson B.T."/>
            <person name="Loy A."/>
        </authorList>
    </citation>
    <scope>NUCLEOTIDE SEQUENCE</scope>
    <source>
        <strain evidence="2">LT0009</strain>
    </source>
</reference>